<dbReference type="PANTHER" id="PTHR34824">
    <property type="entry name" value="HEAT-INDUCIBLE TRANSCRIPTION REPRESSOR HRCA"/>
    <property type="match status" value="1"/>
</dbReference>
<dbReference type="SUPFAM" id="SSF46785">
    <property type="entry name" value="Winged helix' DNA-binding domain"/>
    <property type="match status" value="1"/>
</dbReference>
<keyword evidence="1 5" id="KW-0678">Repressor</keyword>
<dbReference type="HAMAP" id="MF_00081">
    <property type="entry name" value="HrcA"/>
    <property type="match status" value="1"/>
</dbReference>
<evidence type="ECO:0000256" key="5">
    <source>
        <dbReference type="HAMAP-Rule" id="MF_00081"/>
    </source>
</evidence>
<dbReference type="InterPro" id="IPR021153">
    <property type="entry name" value="HrcA_C"/>
</dbReference>
<sequence length="339" mass="38722">MLTKRQQAILKVIVQEFIRTVQPVGSKTIMELLDFNVSSATIRNESAILEDLGLLEKQHTSSGRAPSTQGYRYYVDFLLNKTSNDDLKYHLKKLINLRNDNIEDVIDQATEIISEMTKLTAIISTKENKNNVLLKKIDLIPLSDENASVLFILSNGSVEKKVFNLKNISLSDLAISIKLFSDNLIDKKITEIAQITKTLKDELKISVKNYEFIFQSFLGAILQGGQETKEMHGIKYMLENPEFHDTVKLKSIIEIMEKMSPFDWYDVRYGAHRSMNKIVMSIGREYGDNIDDVAMLGAEFEMNGKSTAITLVGPKRMDYEQAIQLIEWLIEIVNEKQKE</sequence>
<dbReference type="AlphaFoldDB" id="A0A2S5RD46"/>
<dbReference type="Gene3D" id="3.30.450.40">
    <property type="match status" value="1"/>
</dbReference>
<evidence type="ECO:0000256" key="2">
    <source>
        <dbReference type="ARBA" id="ARBA00023015"/>
    </source>
</evidence>
<keyword evidence="3 5" id="KW-0346">Stress response</keyword>
<dbReference type="Proteomes" id="UP000237865">
    <property type="component" value="Unassembled WGS sequence"/>
</dbReference>
<evidence type="ECO:0000256" key="1">
    <source>
        <dbReference type="ARBA" id="ARBA00022491"/>
    </source>
</evidence>
<dbReference type="EMBL" id="PHNE01000004">
    <property type="protein sequence ID" value="PPE05220.1"/>
    <property type="molecule type" value="Genomic_DNA"/>
</dbReference>
<evidence type="ECO:0000259" key="6">
    <source>
        <dbReference type="Pfam" id="PF01628"/>
    </source>
</evidence>
<keyword evidence="8" id="KW-1185">Reference proteome</keyword>
<name>A0A2S5RD46_9MOLU</name>
<organism evidence="7 8">
    <name type="scientific">Williamsoniiplasma lucivorax</name>
    <dbReference type="NCBI Taxonomy" id="209274"/>
    <lineage>
        <taxon>Bacteria</taxon>
        <taxon>Bacillati</taxon>
        <taxon>Mycoplasmatota</taxon>
        <taxon>Mollicutes</taxon>
        <taxon>Entomoplasmatales</taxon>
        <taxon>Williamsoniiplasma</taxon>
    </lineage>
</organism>
<dbReference type="SUPFAM" id="SSF55781">
    <property type="entry name" value="GAF domain-like"/>
    <property type="match status" value="1"/>
</dbReference>
<dbReference type="Gene3D" id="3.30.390.60">
    <property type="entry name" value="Heat-inducible transcription repressor hrca homolog, domain 3"/>
    <property type="match status" value="1"/>
</dbReference>
<dbReference type="PIRSF" id="PIRSF005485">
    <property type="entry name" value="HrcA"/>
    <property type="match status" value="1"/>
</dbReference>
<gene>
    <name evidence="5 7" type="primary">hrcA</name>
    <name evidence="7" type="ORF">ELUCI_v1c07560</name>
</gene>
<dbReference type="InterPro" id="IPR029016">
    <property type="entry name" value="GAF-like_dom_sf"/>
</dbReference>
<dbReference type="NCBIfam" id="TIGR00331">
    <property type="entry name" value="hrcA"/>
    <property type="match status" value="1"/>
</dbReference>
<comment type="similarity">
    <text evidence="5">Belongs to the HrcA family.</text>
</comment>
<proteinExistence type="inferred from homology"/>
<dbReference type="InterPro" id="IPR002571">
    <property type="entry name" value="HrcA"/>
</dbReference>
<dbReference type="PANTHER" id="PTHR34824:SF1">
    <property type="entry name" value="HEAT-INDUCIBLE TRANSCRIPTION REPRESSOR HRCA"/>
    <property type="match status" value="1"/>
</dbReference>
<feature type="domain" description="Heat-inducible transcription repressor HrcA C-terminal" evidence="6">
    <location>
        <begin position="103"/>
        <end position="323"/>
    </location>
</feature>
<dbReference type="GO" id="GO:0045892">
    <property type="term" value="P:negative regulation of DNA-templated transcription"/>
    <property type="evidence" value="ECO:0007669"/>
    <property type="project" value="UniProtKB-UniRule"/>
</dbReference>
<dbReference type="Pfam" id="PF01628">
    <property type="entry name" value="HrcA"/>
    <property type="match status" value="1"/>
</dbReference>
<keyword evidence="4 5" id="KW-0804">Transcription</keyword>
<dbReference type="Gene3D" id="1.10.10.10">
    <property type="entry name" value="Winged helix-like DNA-binding domain superfamily/Winged helix DNA-binding domain"/>
    <property type="match status" value="1"/>
</dbReference>
<dbReference type="InterPro" id="IPR036388">
    <property type="entry name" value="WH-like_DNA-bd_sf"/>
</dbReference>
<reference evidence="7 8" key="1">
    <citation type="submission" date="2017-11" db="EMBL/GenBank/DDBJ databases">
        <title>Genome sequence of Entomoplasma lucivorax PIPN-2 (ATCC 49196).</title>
        <authorList>
            <person name="Lo W.-S."/>
            <person name="Gasparich G.E."/>
            <person name="Kuo C.-H."/>
        </authorList>
    </citation>
    <scope>NUCLEOTIDE SEQUENCE [LARGE SCALE GENOMIC DNA]</scope>
    <source>
        <strain evidence="7 8">PIPN-2</strain>
    </source>
</reference>
<evidence type="ECO:0000256" key="3">
    <source>
        <dbReference type="ARBA" id="ARBA00023016"/>
    </source>
</evidence>
<keyword evidence="2 5" id="KW-0805">Transcription regulation</keyword>
<evidence type="ECO:0000313" key="8">
    <source>
        <dbReference type="Proteomes" id="UP000237865"/>
    </source>
</evidence>
<dbReference type="RefSeq" id="WP_028126479.1">
    <property type="nucleotide sequence ID" value="NZ_PHNE01000004.1"/>
</dbReference>
<comment type="caution">
    <text evidence="7">The sequence shown here is derived from an EMBL/GenBank/DDBJ whole genome shotgun (WGS) entry which is preliminary data.</text>
</comment>
<dbReference type="InterPro" id="IPR036390">
    <property type="entry name" value="WH_DNA-bd_sf"/>
</dbReference>
<evidence type="ECO:0000256" key="4">
    <source>
        <dbReference type="ARBA" id="ARBA00023163"/>
    </source>
</evidence>
<protein>
    <recommendedName>
        <fullName evidence="5">Heat-inducible transcription repressor HrcA</fullName>
    </recommendedName>
</protein>
<dbReference type="GO" id="GO:0003677">
    <property type="term" value="F:DNA binding"/>
    <property type="evidence" value="ECO:0007669"/>
    <property type="project" value="InterPro"/>
</dbReference>
<dbReference type="InterPro" id="IPR023120">
    <property type="entry name" value="WHTH_transcript_rep_HrcA_IDD"/>
</dbReference>
<dbReference type="STRING" id="1399797.GCA_000518285_00448"/>
<comment type="function">
    <text evidence="5">Negative regulator of class I heat shock genes (grpE-dnaK-dnaJ and groELS operons). Prevents heat-shock induction of these operons.</text>
</comment>
<accession>A0A2S5RD46</accession>
<evidence type="ECO:0000313" key="7">
    <source>
        <dbReference type="EMBL" id="PPE05220.1"/>
    </source>
</evidence>